<evidence type="ECO:0000313" key="7">
    <source>
        <dbReference type="Proteomes" id="UP000758652"/>
    </source>
</evidence>
<proteinExistence type="inferred from homology"/>
<comment type="similarity">
    <text evidence="1">Belongs to the ABC transporter superfamily.</text>
</comment>
<protein>
    <submittedName>
        <fullName evidence="6">ATP-binding cassette domain-containing protein</fullName>
    </submittedName>
</protein>
<feature type="domain" description="ABC transporter" evidence="5">
    <location>
        <begin position="8"/>
        <end position="236"/>
    </location>
</feature>
<evidence type="ECO:0000313" key="6">
    <source>
        <dbReference type="EMBL" id="MBE5062459.1"/>
    </source>
</evidence>
<sequence>MEKTDVSIFVSSLKKSYKDKEILKDVTFSVPTGTIYALLGSNGAGKTTTIRILTTQIRPDGGTAHIQGFDVAKEPEKVHRVISLTGQFSALDESLTGMENLLIMGRLHHLSAPEKSAVRLLEYFDLSASSSRRVSSWSGGMKRKLDIAMSLVGSPSVLFLDEPTTGLDPQSRLAMWQIVRRLRDGGMTVLLTTQYLEEAEQLADQIGILHRGRILAQGTPSQLKSLLPQGAVRFTFRDQEDLRCAAFLLGKWQTSSHPAECALTVFTDGRADTLRELFRHLREGHISVRKFSELSPSLEDVFLTMIKEEKSYGKNKAKL</sequence>
<evidence type="ECO:0000256" key="3">
    <source>
        <dbReference type="ARBA" id="ARBA00022741"/>
    </source>
</evidence>
<dbReference type="EMBL" id="JADCKL010000002">
    <property type="protein sequence ID" value="MBE5062459.1"/>
    <property type="molecule type" value="Genomic_DNA"/>
</dbReference>
<name>A0ABR9RHK8_9FIRM</name>
<dbReference type="InterPro" id="IPR027417">
    <property type="entry name" value="P-loop_NTPase"/>
</dbReference>
<reference evidence="6 7" key="1">
    <citation type="submission" date="2020-10" db="EMBL/GenBank/DDBJ databases">
        <title>ChiBAC.</title>
        <authorList>
            <person name="Zenner C."/>
            <person name="Hitch T.C.A."/>
            <person name="Clavel T."/>
        </authorList>
    </citation>
    <scope>NUCLEOTIDE SEQUENCE [LARGE SCALE GENOMIC DNA]</scope>
    <source>
        <strain evidence="6 7">DSM 108991</strain>
    </source>
</reference>
<dbReference type="RefSeq" id="WP_226394332.1">
    <property type="nucleotide sequence ID" value="NZ_JADCKL010000002.1"/>
</dbReference>
<gene>
    <name evidence="6" type="ORF">INF30_04170</name>
</gene>
<dbReference type="SUPFAM" id="SSF52540">
    <property type="entry name" value="P-loop containing nucleoside triphosphate hydrolases"/>
    <property type="match status" value="1"/>
</dbReference>
<keyword evidence="7" id="KW-1185">Reference proteome</keyword>
<dbReference type="PANTHER" id="PTHR42711">
    <property type="entry name" value="ABC TRANSPORTER ATP-BINDING PROTEIN"/>
    <property type="match status" value="1"/>
</dbReference>
<dbReference type="Proteomes" id="UP000758652">
    <property type="component" value="Unassembled WGS sequence"/>
</dbReference>
<keyword evidence="4 6" id="KW-0067">ATP-binding</keyword>
<dbReference type="Pfam" id="PF00005">
    <property type="entry name" value="ABC_tran"/>
    <property type="match status" value="1"/>
</dbReference>
<organism evidence="6 7">
    <name type="scientific">Claveliimonas monacensis</name>
    <dbReference type="NCBI Taxonomy" id="2779351"/>
    <lineage>
        <taxon>Bacteria</taxon>
        <taxon>Bacillati</taxon>
        <taxon>Bacillota</taxon>
        <taxon>Clostridia</taxon>
        <taxon>Lachnospirales</taxon>
        <taxon>Lachnospiraceae</taxon>
        <taxon>Claveliimonas</taxon>
    </lineage>
</organism>
<keyword evidence="2" id="KW-0813">Transport</keyword>
<dbReference type="PANTHER" id="PTHR42711:SF5">
    <property type="entry name" value="ABC TRANSPORTER ATP-BINDING PROTEIN NATA"/>
    <property type="match status" value="1"/>
</dbReference>
<comment type="caution">
    <text evidence="6">The sequence shown here is derived from an EMBL/GenBank/DDBJ whole genome shotgun (WGS) entry which is preliminary data.</text>
</comment>
<dbReference type="InterPro" id="IPR003439">
    <property type="entry name" value="ABC_transporter-like_ATP-bd"/>
</dbReference>
<keyword evidence="3" id="KW-0547">Nucleotide-binding</keyword>
<evidence type="ECO:0000256" key="1">
    <source>
        <dbReference type="ARBA" id="ARBA00005417"/>
    </source>
</evidence>
<evidence type="ECO:0000259" key="5">
    <source>
        <dbReference type="PROSITE" id="PS50893"/>
    </source>
</evidence>
<dbReference type="Gene3D" id="3.40.50.300">
    <property type="entry name" value="P-loop containing nucleotide triphosphate hydrolases"/>
    <property type="match status" value="1"/>
</dbReference>
<dbReference type="PROSITE" id="PS50893">
    <property type="entry name" value="ABC_TRANSPORTER_2"/>
    <property type="match status" value="1"/>
</dbReference>
<dbReference type="InterPro" id="IPR003593">
    <property type="entry name" value="AAA+_ATPase"/>
</dbReference>
<dbReference type="GO" id="GO:0005524">
    <property type="term" value="F:ATP binding"/>
    <property type="evidence" value="ECO:0007669"/>
    <property type="project" value="UniProtKB-KW"/>
</dbReference>
<evidence type="ECO:0000256" key="4">
    <source>
        <dbReference type="ARBA" id="ARBA00022840"/>
    </source>
</evidence>
<dbReference type="InterPro" id="IPR050763">
    <property type="entry name" value="ABC_transporter_ATP-binding"/>
</dbReference>
<accession>A0ABR9RHK8</accession>
<evidence type="ECO:0000256" key="2">
    <source>
        <dbReference type="ARBA" id="ARBA00022448"/>
    </source>
</evidence>
<dbReference type="SMART" id="SM00382">
    <property type="entry name" value="AAA"/>
    <property type="match status" value="1"/>
</dbReference>